<dbReference type="RefSeq" id="XP_015275248.1">
    <property type="nucleotide sequence ID" value="XM_015419762.1"/>
</dbReference>
<keyword evidence="2" id="KW-0430">Lectin</keyword>
<accession>A0ABM1KNG1</accession>
<dbReference type="PROSITE" id="PS51752">
    <property type="entry name" value="JACALIN_LECTIN"/>
    <property type="match status" value="1"/>
</dbReference>
<evidence type="ECO:0000256" key="3">
    <source>
        <dbReference type="SAM" id="SignalP"/>
    </source>
</evidence>
<dbReference type="InterPro" id="IPR052321">
    <property type="entry name" value="PolyBind_ProtTraffic"/>
</dbReference>
<feature type="domain" description="Jacalin-type lectin" evidence="4">
    <location>
        <begin position="26"/>
        <end position="161"/>
    </location>
</feature>
<keyword evidence="1 3" id="KW-0732">Signal</keyword>
<dbReference type="SUPFAM" id="SSF51101">
    <property type="entry name" value="Mannose-binding lectins"/>
    <property type="match status" value="1"/>
</dbReference>
<dbReference type="Pfam" id="PF01419">
    <property type="entry name" value="Jacalin"/>
    <property type="match status" value="1"/>
</dbReference>
<evidence type="ECO:0000313" key="6">
    <source>
        <dbReference type="RefSeq" id="XP_015275248.1"/>
    </source>
</evidence>
<dbReference type="Proteomes" id="UP000694871">
    <property type="component" value="Unplaced"/>
</dbReference>
<dbReference type="PANTHER" id="PTHR33589:SF4">
    <property type="entry name" value="ZYMOGEN GRANULE MEMBRANE PROTEIN 16"/>
    <property type="match status" value="1"/>
</dbReference>
<dbReference type="InterPro" id="IPR036404">
    <property type="entry name" value="Jacalin-like_lectin_dom_sf"/>
</dbReference>
<dbReference type="Gene3D" id="2.100.10.30">
    <property type="entry name" value="Jacalin-like lectin domain"/>
    <property type="match status" value="1"/>
</dbReference>
<dbReference type="SMART" id="SM00915">
    <property type="entry name" value="Jacalin"/>
    <property type="match status" value="1"/>
</dbReference>
<name>A0ABM1KNG1_GEKJA</name>
<evidence type="ECO:0000256" key="1">
    <source>
        <dbReference type="ARBA" id="ARBA00022729"/>
    </source>
</evidence>
<dbReference type="GeneID" id="107117616"/>
<proteinExistence type="predicted"/>
<dbReference type="InterPro" id="IPR001229">
    <property type="entry name" value="Jacalin-like_lectin_dom"/>
</dbReference>
<feature type="signal peptide" evidence="3">
    <location>
        <begin position="1"/>
        <end position="18"/>
    </location>
</feature>
<organism evidence="5 6">
    <name type="scientific">Gekko japonicus</name>
    <name type="common">Schlegel's Japanese gecko</name>
    <dbReference type="NCBI Taxonomy" id="146911"/>
    <lineage>
        <taxon>Eukaryota</taxon>
        <taxon>Metazoa</taxon>
        <taxon>Chordata</taxon>
        <taxon>Craniata</taxon>
        <taxon>Vertebrata</taxon>
        <taxon>Euteleostomi</taxon>
        <taxon>Lepidosauria</taxon>
        <taxon>Squamata</taxon>
        <taxon>Bifurcata</taxon>
        <taxon>Gekkota</taxon>
        <taxon>Gekkonidae</taxon>
        <taxon>Gekkoninae</taxon>
        <taxon>Gekko</taxon>
    </lineage>
</organism>
<evidence type="ECO:0000313" key="5">
    <source>
        <dbReference type="Proteomes" id="UP000694871"/>
    </source>
</evidence>
<gene>
    <name evidence="6" type="primary">LOC107117616</name>
</gene>
<keyword evidence="5" id="KW-1185">Reference proteome</keyword>
<evidence type="ECO:0000259" key="4">
    <source>
        <dbReference type="PROSITE" id="PS51752"/>
    </source>
</evidence>
<dbReference type="PANTHER" id="PTHR33589">
    <property type="entry name" value="OS11G0524900 PROTEIN"/>
    <property type="match status" value="1"/>
</dbReference>
<reference evidence="6" key="1">
    <citation type="submission" date="2025-08" db="UniProtKB">
        <authorList>
            <consortium name="RefSeq"/>
        </authorList>
    </citation>
    <scope>IDENTIFICATION</scope>
</reference>
<evidence type="ECO:0000256" key="2">
    <source>
        <dbReference type="ARBA" id="ARBA00022734"/>
    </source>
</evidence>
<feature type="chain" id="PRO_5046528917" evidence="3">
    <location>
        <begin position="19"/>
        <end position="167"/>
    </location>
</feature>
<protein>
    <submittedName>
        <fullName evidence="6">Zymogen granule membrane protein 16-like</fullName>
    </submittedName>
</protein>
<sequence length="167" mass="18013">MFRFVILVLICCAISVSAGLSKKRSASHSGEYGGTGGTRFSHSLNQLDGSITALKIWADSSSIKGLQVKYGKEWSDLVGSSSGDLQTIELRPGEAITHVSGKADSYIRKLKFLTNLGRRFTCGADTGTSFTALPVFPRAVLSYFSGRSGAIIDAISFHWNVKRDSEN</sequence>